<dbReference type="GO" id="GO:0016853">
    <property type="term" value="F:isomerase activity"/>
    <property type="evidence" value="ECO:0007669"/>
    <property type="project" value="UniProtKB-KW"/>
</dbReference>
<feature type="domain" description="B12-binding" evidence="6">
    <location>
        <begin position="5"/>
        <end position="129"/>
    </location>
</feature>
<dbReference type="SUPFAM" id="SSF52242">
    <property type="entry name" value="Cobalamin (vitamin B12)-binding domain"/>
    <property type="match status" value="1"/>
</dbReference>
<dbReference type="InterPro" id="IPR036724">
    <property type="entry name" value="Cobalamin-bd_sf"/>
</dbReference>
<keyword evidence="4" id="KW-0413">Isomerase</keyword>
<keyword evidence="5" id="KW-0170">Cobalt</keyword>
<accession>A0A932CQB2</accession>
<sequence length="129" mass="13742">MSSQKKIRVLLVMDSSGHSTGYYVVAKGLQEAGIEVILGGYQIPREIVDTAVEEDVDFIGYRIMDGAPDILVGRLMELLKEKGISGTGVVVGGIIPPAQIPLLKEMGVRGVFTPGTKIQEIVSCIAGEI</sequence>
<evidence type="ECO:0000256" key="4">
    <source>
        <dbReference type="ARBA" id="ARBA00023235"/>
    </source>
</evidence>
<comment type="cofactor">
    <cofactor evidence="1">
        <name>adenosylcob(III)alamin</name>
        <dbReference type="ChEBI" id="CHEBI:18408"/>
    </cofactor>
</comment>
<keyword evidence="3" id="KW-0479">Metal-binding</keyword>
<evidence type="ECO:0000313" key="7">
    <source>
        <dbReference type="EMBL" id="MBI2877595.1"/>
    </source>
</evidence>
<keyword evidence="2" id="KW-0846">Cobalamin</keyword>
<evidence type="ECO:0000313" key="8">
    <source>
        <dbReference type="Proteomes" id="UP000769766"/>
    </source>
</evidence>
<name>A0A932CQB2_UNCTE</name>
<dbReference type="NCBIfam" id="TIGR00640">
    <property type="entry name" value="acid_CoA_mut_C"/>
    <property type="match status" value="1"/>
</dbReference>
<organism evidence="7 8">
    <name type="scientific">Tectimicrobiota bacterium</name>
    <dbReference type="NCBI Taxonomy" id="2528274"/>
    <lineage>
        <taxon>Bacteria</taxon>
        <taxon>Pseudomonadati</taxon>
        <taxon>Nitrospinota/Tectimicrobiota group</taxon>
        <taxon>Candidatus Tectimicrobiota</taxon>
    </lineage>
</organism>
<dbReference type="InterPro" id="IPR006159">
    <property type="entry name" value="Acid_CoA_mut_C"/>
</dbReference>
<comment type="caution">
    <text evidence="7">The sequence shown here is derived from an EMBL/GenBank/DDBJ whole genome shotgun (WGS) entry which is preliminary data.</text>
</comment>
<dbReference type="PANTHER" id="PTHR48101">
    <property type="entry name" value="METHYLMALONYL-COA MUTASE, MITOCHONDRIAL-RELATED"/>
    <property type="match status" value="1"/>
</dbReference>
<evidence type="ECO:0000256" key="1">
    <source>
        <dbReference type="ARBA" id="ARBA00001922"/>
    </source>
</evidence>
<evidence type="ECO:0000259" key="6">
    <source>
        <dbReference type="PROSITE" id="PS51332"/>
    </source>
</evidence>
<proteinExistence type="predicted"/>
<dbReference type="Proteomes" id="UP000769766">
    <property type="component" value="Unassembled WGS sequence"/>
</dbReference>
<dbReference type="PROSITE" id="PS51332">
    <property type="entry name" value="B12_BINDING"/>
    <property type="match status" value="1"/>
</dbReference>
<evidence type="ECO:0000256" key="3">
    <source>
        <dbReference type="ARBA" id="ARBA00022723"/>
    </source>
</evidence>
<dbReference type="Gene3D" id="3.40.50.280">
    <property type="entry name" value="Cobalamin-binding domain"/>
    <property type="match status" value="1"/>
</dbReference>
<gene>
    <name evidence="7" type="ORF">HYY20_12010</name>
</gene>
<protein>
    <submittedName>
        <fullName evidence="7">Cobalamin B12-binding domain-containing protein</fullName>
    </submittedName>
</protein>
<reference evidence="7" key="1">
    <citation type="submission" date="2020-07" db="EMBL/GenBank/DDBJ databases">
        <title>Huge and variable diversity of episymbiotic CPR bacteria and DPANN archaea in groundwater ecosystems.</title>
        <authorList>
            <person name="He C.Y."/>
            <person name="Keren R."/>
            <person name="Whittaker M."/>
            <person name="Farag I.F."/>
            <person name="Doudna J."/>
            <person name="Cate J.H.D."/>
            <person name="Banfield J.F."/>
        </authorList>
    </citation>
    <scope>NUCLEOTIDE SEQUENCE</scope>
    <source>
        <strain evidence="7">NC_groundwater_672_Ag_B-0.1um_62_36</strain>
    </source>
</reference>
<dbReference type="EMBL" id="JACPRF010000369">
    <property type="protein sequence ID" value="MBI2877595.1"/>
    <property type="molecule type" value="Genomic_DNA"/>
</dbReference>
<dbReference type="Pfam" id="PF02310">
    <property type="entry name" value="B12-binding"/>
    <property type="match status" value="1"/>
</dbReference>
<dbReference type="GO" id="GO:0031419">
    <property type="term" value="F:cobalamin binding"/>
    <property type="evidence" value="ECO:0007669"/>
    <property type="project" value="UniProtKB-KW"/>
</dbReference>
<evidence type="ECO:0000256" key="2">
    <source>
        <dbReference type="ARBA" id="ARBA00022628"/>
    </source>
</evidence>
<dbReference type="AlphaFoldDB" id="A0A932CQB2"/>
<evidence type="ECO:0000256" key="5">
    <source>
        <dbReference type="ARBA" id="ARBA00023285"/>
    </source>
</evidence>
<dbReference type="InterPro" id="IPR006158">
    <property type="entry name" value="Cobalamin-bd"/>
</dbReference>
<dbReference type="PANTHER" id="PTHR48101:SF1">
    <property type="entry name" value="METHYLMALONYL-COA MUTASE, LARGE SUBUNIT"/>
    <property type="match status" value="1"/>
</dbReference>
<dbReference type="GO" id="GO:0046872">
    <property type="term" value="F:metal ion binding"/>
    <property type="evidence" value="ECO:0007669"/>
    <property type="project" value="UniProtKB-KW"/>
</dbReference>